<proteinExistence type="predicted"/>
<dbReference type="EMBL" id="BARV01025867">
    <property type="protein sequence ID" value="GAI34508.1"/>
    <property type="molecule type" value="Genomic_DNA"/>
</dbReference>
<organism evidence="1">
    <name type="scientific">marine sediment metagenome</name>
    <dbReference type="NCBI Taxonomy" id="412755"/>
    <lineage>
        <taxon>unclassified sequences</taxon>
        <taxon>metagenomes</taxon>
        <taxon>ecological metagenomes</taxon>
    </lineage>
</organism>
<gene>
    <name evidence="1" type="ORF">S06H3_41901</name>
</gene>
<name>X1MTC5_9ZZZZ</name>
<dbReference type="AlphaFoldDB" id="X1MTC5"/>
<evidence type="ECO:0000313" key="1">
    <source>
        <dbReference type="EMBL" id="GAI34508.1"/>
    </source>
</evidence>
<accession>X1MTC5</accession>
<reference evidence="1" key="1">
    <citation type="journal article" date="2014" name="Front. Microbiol.">
        <title>High frequency of phylogenetically diverse reductive dehalogenase-homologous genes in deep subseafloor sedimentary metagenomes.</title>
        <authorList>
            <person name="Kawai M."/>
            <person name="Futagami T."/>
            <person name="Toyoda A."/>
            <person name="Takaki Y."/>
            <person name="Nishi S."/>
            <person name="Hori S."/>
            <person name="Arai W."/>
            <person name="Tsubouchi T."/>
            <person name="Morono Y."/>
            <person name="Uchiyama I."/>
            <person name="Ito T."/>
            <person name="Fujiyama A."/>
            <person name="Inagaki F."/>
            <person name="Takami H."/>
        </authorList>
    </citation>
    <scope>NUCLEOTIDE SEQUENCE</scope>
    <source>
        <strain evidence="1">Expedition CK06-06</strain>
    </source>
</reference>
<sequence>MSDQQMEPAIQNEVSGKNPCVAAIDVDNKPPAGGDFTDFSRPRGKVARQALHVLVGQQNNVFRAAGDRANPGIDPFAQRINPFFFIYTLQPLAIRVQNMAPVLLDKFLPCIPKWCGKGSEGQEAEYDVAAGDSSSGELKEPIHR</sequence>
<protein>
    <submittedName>
        <fullName evidence="1">Uncharacterized protein</fullName>
    </submittedName>
</protein>
<comment type="caution">
    <text evidence="1">The sequence shown here is derived from an EMBL/GenBank/DDBJ whole genome shotgun (WGS) entry which is preliminary data.</text>
</comment>